<dbReference type="InterPro" id="IPR003593">
    <property type="entry name" value="AAA+_ATPase"/>
</dbReference>
<dbReference type="HOGENOM" id="CLU_001832_5_11_1"/>
<dbReference type="FunFam" id="1.20.120.1080:FF:000003">
    <property type="entry name" value="Pre-mRNA-splicing factor ATP-dependent RNA helicase PRP43"/>
    <property type="match status" value="1"/>
</dbReference>
<dbReference type="PANTHER" id="PTHR18934">
    <property type="entry name" value="ATP-DEPENDENT RNA HELICASE"/>
    <property type="match status" value="1"/>
</dbReference>
<dbReference type="SMART" id="SM00847">
    <property type="entry name" value="HA2"/>
    <property type="match status" value="1"/>
</dbReference>
<dbReference type="GO" id="GO:0016787">
    <property type="term" value="F:hydrolase activity"/>
    <property type="evidence" value="ECO:0007669"/>
    <property type="project" value="UniProtKB-KW"/>
</dbReference>
<reference evidence="14" key="2">
    <citation type="submission" date="2015-01" db="EMBL/GenBank/DDBJ databases">
        <title>Evolutionary Origins and Diversification of the Mycorrhizal Mutualists.</title>
        <authorList>
            <consortium name="DOE Joint Genome Institute"/>
            <consortium name="Mycorrhizal Genomics Consortium"/>
            <person name="Kohler A."/>
            <person name="Kuo A."/>
            <person name="Nagy L.G."/>
            <person name="Floudas D."/>
            <person name="Copeland A."/>
            <person name="Barry K.W."/>
            <person name="Cichocki N."/>
            <person name="Veneault-Fourrey C."/>
            <person name="LaButti K."/>
            <person name="Lindquist E.A."/>
            <person name="Lipzen A."/>
            <person name="Lundell T."/>
            <person name="Morin E."/>
            <person name="Murat C."/>
            <person name="Riley R."/>
            <person name="Ohm R."/>
            <person name="Sun H."/>
            <person name="Tunlid A."/>
            <person name="Henrissat B."/>
            <person name="Grigoriev I.V."/>
            <person name="Hibbett D.S."/>
            <person name="Martin F."/>
        </authorList>
    </citation>
    <scope>NUCLEOTIDE SEQUENCE [LARGE SCALE GENOMIC DNA]</scope>
    <source>
        <strain evidence="14">h7</strain>
    </source>
</reference>
<evidence type="ECO:0000256" key="3">
    <source>
        <dbReference type="ARBA" id="ARBA00022741"/>
    </source>
</evidence>
<dbReference type="Pfam" id="PF21010">
    <property type="entry name" value="HA2_C"/>
    <property type="match status" value="1"/>
</dbReference>
<keyword evidence="5" id="KW-0347">Helicase</keyword>
<keyword evidence="6" id="KW-0067">ATP-binding</keyword>
<keyword evidence="4" id="KW-0378">Hydrolase</keyword>
<dbReference type="PROSITE" id="PS51192">
    <property type="entry name" value="HELICASE_ATP_BIND_1"/>
    <property type="match status" value="1"/>
</dbReference>
<dbReference type="InterPro" id="IPR011545">
    <property type="entry name" value="DEAD/DEAH_box_helicase_dom"/>
</dbReference>
<dbReference type="InterPro" id="IPR002464">
    <property type="entry name" value="DNA/RNA_helicase_DEAH_CS"/>
</dbReference>
<dbReference type="STRING" id="686832.A0A0C2Y106"/>
<comment type="function">
    <text evidence="10">Pre-mRNA processing factor involved in disassembly of spliceosomes after the release of mature mRNA.</text>
</comment>
<dbReference type="Pfam" id="PF04408">
    <property type="entry name" value="WHD_HA2"/>
    <property type="match status" value="1"/>
</dbReference>
<sequence length="742" mass="83641">MAPTTANKELRSSENLVVKDPFFGFLRRKVTAKQILPVMTGQVNPFNKTSFSAAYKSILDSRKKLPVFGQKHEFYEMYSNNQVLIMVGETGSGKTTQIPQFVVYSDLPHTKGKIVACAQPRRVAAMSVAKRVAEEMDVSLGKEVGYTIRFEDMTDPGTTFLKYMTDGMLLREAMNDPLLQRYSTIILDEAHERTLATDILMGLLKSVIKRRPDLKLIVMSATLDALKFQKYFGRDSDNLAPLFKVPGRTHPVEVFYTQEPEQDFVESAIRTVLMIHRAEEPGDILLFLTGEEQIEDACRKIKLEADDLLNQDPDLVGPLTCYPLYSSLPPQQQQRIFDKAPSPRTPNGPPGRKVVVSTNIAETSLTIDGIVYVVDPGFSKQKVYNPRIRVESLTEQPISKASAQQRAGRAGRTRPGKCFRLYTEEAFMKELEEQSHPEILRCNLANTVLELLQLGIKDLVHFDYIDAPAPETLMRALELLHYLAALDDEGHITPLGSLMASFPTDPQLAKMLIVSPEFKCSNEVLSIAAMLSVPNVWLRPPNQRREADAAKALLTVPDGDHLTLLNVYNNYMQNAHIKNWTWDNYLSARALSQADNVRTQLLRIMERNDLDLVSIDDEKKLYNGIKQALVCGFFMQVAHKEGEQGSYLTVKDNQVVALHPSCGLDVQPEWVLFNEFAFTTRYYIRTVTSIKPQWLLEHAPTYYELGSFQDGGMKRALRALEQRRVVSGGGGGRKAKKQKKFA</sequence>
<dbReference type="InterPro" id="IPR027417">
    <property type="entry name" value="P-loop_NTPase"/>
</dbReference>
<evidence type="ECO:0000256" key="5">
    <source>
        <dbReference type="ARBA" id="ARBA00022806"/>
    </source>
</evidence>
<dbReference type="Pfam" id="PF07717">
    <property type="entry name" value="OB_NTP_bind"/>
    <property type="match status" value="1"/>
</dbReference>
<dbReference type="InterPro" id="IPR044756">
    <property type="entry name" value="DHX15_DEXHc"/>
</dbReference>
<dbReference type="CDD" id="cd18791">
    <property type="entry name" value="SF2_C_RHA"/>
    <property type="match status" value="1"/>
</dbReference>
<gene>
    <name evidence="13" type="ORF">M413DRAFT_80061</name>
</gene>
<name>A0A0C2Y106_HEBCY</name>
<dbReference type="Gene3D" id="3.40.50.300">
    <property type="entry name" value="P-loop containing nucleotide triphosphate hydrolases"/>
    <property type="match status" value="2"/>
</dbReference>
<keyword evidence="14" id="KW-1185">Reference proteome</keyword>
<evidence type="ECO:0000313" key="14">
    <source>
        <dbReference type="Proteomes" id="UP000053424"/>
    </source>
</evidence>
<evidence type="ECO:0000256" key="4">
    <source>
        <dbReference type="ARBA" id="ARBA00022801"/>
    </source>
</evidence>
<feature type="domain" description="Helicase C-terminal" evidence="12">
    <location>
        <begin position="268"/>
        <end position="455"/>
    </location>
</feature>
<dbReference type="GO" id="GO:0003724">
    <property type="term" value="F:RNA helicase activity"/>
    <property type="evidence" value="ECO:0007669"/>
    <property type="project" value="UniProtKB-EC"/>
</dbReference>
<dbReference type="SUPFAM" id="SSF52540">
    <property type="entry name" value="P-loop containing nucleoside triphosphate hydrolases"/>
    <property type="match status" value="1"/>
</dbReference>
<dbReference type="SMART" id="SM00487">
    <property type="entry name" value="DEXDc"/>
    <property type="match status" value="1"/>
</dbReference>
<dbReference type="EC" id="3.6.4.13" evidence="1"/>
<dbReference type="PROSITE" id="PS51194">
    <property type="entry name" value="HELICASE_CTER"/>
    <property type="match status" value="1"/>
</dbReference>
<keyword evidence="7" id="KW-0508">mRNA splicing</keyword>
<dbReference type="AlphaFoldDB" id="A0A0C2Y106"/>
<dbReference type="InterPro" id="IPR048333">
    <property type="entry name" value="HA2_WH"/>
</dbReference>
<feature type="domain" description="Helicase ATP-binding" evidence="11">
    <location>
        <begin position="75"/>
        <end position="241"/>
    </location>
</feature>
<dbReference type="InterPro" id="IPR014001">
    <property type="entry name" value="Helicase_ATP-bd"/>
</dbReference>
<protein>
    <recommendedName>
        <fullName evidence="1">RNA helicase</fullName>
        <ecNumber evidence="1">3.6.4.13</ecNumber>
    </recommendedName>
</protein>
<dbReference type="SMART" id="SM00382">
    <property type="entry name" value="AAA"/>
    <property type="match status" value="1"/>
</dbReference>
<organism evidence="13 14">
    <name type="scientific">Hebeloma cylindrosporum</name>
    <dbReference type="NCBI Taxonomy" id="76867"/>
    <lineage>
        <taxon>Eukaryota</taxon>
        <taxon>Fungi</taxon>
        <taxon>Dikarya</taxon>
        <taxon>Basidiomycota</taxon>
        <taxon>Agaricomycotina</taxon>
        <taxon>Agaricomycetes</taxon>
        <taxon>Agaricomycetidae</taxon>
        <taxon>Agaricales</taxon>
        <taxon>Agaricineae</taxon>
        <taxon>Hymenogastraceae</taxon>
        <taxon>Hebeloma</taxon>
    </lineage>
</organism>
<evidence type="ECO:0000256" key="1">
    <source>
        <dbReference type="ARBA" id="ARBA00012552"/>
    </source>
</evidence>
<dbReference type="InterPro" id="IPR011709">
    <property type="entry name" value="DEAD-box_helicase_OB_fold"/>
</dbReference>
<evidence type="ECO:0000256" key="6">
    <source>
        <dbReference type="ARBA" id="ARBA00022840"/>
    </source>
</evidence>
<dbReference type="Gene3D" id="1.20.120.1080">
    <property type="match status" value="1"/>
</dbReference>
<keyword evidence="3" id="KW-0547">Nucleotide-binding</keyword>
<dbReference type="FunFam" id="3.40.50.300:FF:001148">
    <property type="entry name" value="Pre-mRNA-splicing factor ATP-dependent RNA helicase DHX15/PRP43"/>
    <property type="match status" value="1"/>
</dbReference>
<dbReference type="InterPro" id="IPR001650">
    <property type="entry name" value="Helicase_C-like"/>
</dbReference>
<dbReference type="SMART" id="SM00490">
    <property type="entry name" value="HELICc"/>
    <property type="match status" value="1"/>
</dbReference>
<dbReference type="PANTHER" id="PTHR18934:SF109">
    <property type="entry name" value="ATP-DEPENDENT RNA HELICASE DHX15 HOMOLOG"/>
    <property type="match status" value="1"/>
</dbReference>
<comment type="similarity">
    <text evidence="8">Belongs to the DEAD box helicase family. DEAH subfamily. DDX15/PRP43 sub-subfamily.</text>
</comment>
<dbReference type="CDD" id="cd17973">
    <property type="entry name" value="DEXHc_DHX15"/>
    <property type="match status" value="1"/>
</dbReference>
<evidence type="ECO:0000259" key="11">
    <source>
        <dbReference type="PROSITE" id="PS51192"/>
    </source>
</evidence>
<evidence type="ECO:0000256" key="8">
    <source>
        <dbReference type="ARBA" id="ARBA00024333"/>
    </source>
</evidence>
<dbReference type="EMBL" id="KN831856">
    <property type="protein sequence ID" value="KIM34782.1"/>
    <property type="molecule type" value="Genomic_DNA"/>
</dbReference>
<dbReference type="Pfam" id="PF00270">
    <property type="entry name" value="DEAD"/>
    <property type="match status" value="1"/>
</dbReference>
<evidence type="ECO:0000256" key="7">
    <source>
        <dbReference type="ARBA" id="ARBA00023187"/>
    </source>
</evidence>
<dbReference type="OrthoDB" id="10253254at2759"/>
<accession>A0A0C2Y106</accession>
<evidence type="ECO:0000313" key="13">
    <source>
        <dbReference type="EMBL" id="KIM34782.1"/>
    </source>
</evidence>
<dbReference type="Proteomes" id="UP000053424">
    <property type="component" value="Unassembled WGS sequence"/>
</dbReference>
<dbReference type="PROSITE" id="PS00690">
    <property type="entry name" value="DEAH_ATP_HELICASE"/>
    <property type="match status" value="1"/>
</dbReference>
<dbReference type="InterPro" id="IPR007502">
    <property type="entry name" value="Helicase-assoc_dom"/>
</dbReference>
<evidence type="ECO:0000256" key="9">
    <source>
        <dbReference type="ARBA" id="ARBA00047984"/>
    </source>
</evidence>
<dbReference type="GO" id="GO:0071014">
    <property type="term" value="C:post-mRNA release spliceosomal complex"/>
    <property type="evidence" value="ECO:0007669"/>
    <property type="project" value="UniProtKB-ARBA"/>
</dbReference>
<evidence type="ECO:0000259" key="12">
    <source>
        <dbReference type="PROSITE" id="PS51194"/>
    </source>
</evidence>
<dbReference type="FunFam" id="3.40.50.300:FF:000007">
    <property type="entry name" value="Pre-mRNA-splicing factor ATP-dependent RNA helicase"/>
    <property type="match status" value="1"/>
</dbReference>
<reference evidence="13 14" key="1">
    <citation type="submission" date="2014-04" db="EMBL/GenBank/DDBJ databases">
        <authorList>
            <consortium name="DOE Joint Genome Institute"/>
            <person name="Kuo A."/>
            <person name="Gay G."/>
            <person name="Dore J."/>
            <person name="Kohler A."/>
            <person name="Nagy L.G."/>
            <person name="Floudas D."/>
            <person name="Copeland A."/>
            <person name="Barry K.W."/>
            <person name="Cichocki N."/>
            <person name="Veneault-Fourrey C."/>
            <person name="LaButti K."/>
            <person name="Lindquist E.A."/>
            <person name="Lipzen A."/>
            <person name="Lundell T."/>
            <person name="Morin E."/>
            <person name="Murat C."/>
            <person name="Sun H."/>
            <person name="Tunlid A."/>
            <person name="Henrissat B."/>
            <person name="Grigoriev I.V."/>
            <person name="Hibbett D.S."/>
            <person name="Martin F."/>
            <person name="Nordberg H.P."/>
            <person name="Cantor M.N."/>
            <person name="Hua S.X."/>
        </authorList>
    </citation>
    <scope>NUCLEOTIDE SEQUENCE [LARGE SCALE GENOMIC DNA]</scope>
    <source>
        <strain evidence="14">h7</strain>
    </source>
</reference>
<evidence type="ECO:0000256" key="2">
    <source>
        <dbReference type="ARBA" id="ARBA00022664"/>
    </source>
</evidence>
<dbReference type="GO" id="GO:0003723">
    <property type="term" value="F:RNA binding"/>
    <property type="evidence" value="ECO:0007669"/>
    <property type="project" value="TreeGrafter"/>
</dbReference>
<dbReference type="GO" id="GO:0000390">
    <property type="term" value="P:spliceosomal complex disassembly"/>
    <property type="evidence" value="ECO:0007669"/>
    <property type="project" value="UniProtKB-ARBA"/>
</dbReference>
<proteinExistence type="inferred from homology"/>
<dbReference type="Pfam" id="PF00271">
    <property type="entry name" value="Helicase_C"/>
    <property type="match status" value="1"/>
</dbReference>
<evidence type="ECO:0000256" key="10">
    <source>
        <dbReference type="ARBA" id="ARBA00055599"/>
    </source>
</evidence>
<comment type="catalytic activity">
    <reaction evidence="9">
        <text>ATP + H2O = ADP + phosphate + H(+)</text>
        <dbReference type="Rhea" id="RHEA:13065"/>
        <dbReference type="ChEBI" id="CHEBI:15377"/>
        <dbReference type="ChEBI" id="CHEBI:15378"/>
        <dbReference type="ChEBI" id="CHEBI:30616"/>
        <dbReference type="ChEBI" id="CHEBI:43474"/>
        <dbReference type="ChEBI" id="CHEBI:456216"/>
        <dbReference type="EC" id="3.6.4.13"/>
    </reaction>
</comment>
<dbReference type="GO" id="GO:0005524">
    <property type="term" value="F:ATP binding"/>
    <property type="evidence" value="ECO:0007669"/>
    <property type="project" value="UniProtKB-KW"/>
</dbReference>
<keyword evidence="2" id="KW-0507">mRNA processing</keyword>